<evidence type="ECO:0000313" key="20">
    <source>
        <dbReference type="EMBL" id="CAL5088744.1"/>
    </source>
</evidence>
<keyword evidence="12 17" id="KW-0472">Membrane</keyword>
<evidence type="ECO:0000256" key="10">
    <source>
        <dbReference type="ARBA" id="ARBA00022840"/>
    </source>
</evidence>
<feature type="compositionally biased region" description="Polar residues" evidence="16">
    <location>
        <begin position="114"/>
        <end position="129"/>
    </location>
</feature>
<proteinExistence type="inferred from homology"/>
<keyword evidence="4" id="KW-1003">Cell membrane</keyword>
<keyword evidence="9" id="KW-0418">Kinase</keyword>
<dbReference type="Pfam" id="PF00069">
    <property type="entry name" value="Pkinase"/>
    <property type="match status" value="1"/>
</dbReference>
<keyword evidence="11 17" id="KW-1133">Transmembrane helix</keyword>
<dbReference type="GO" id="GO:0002229">
    <property type="term" value="P:defense response to oomycetes"/>
    <property type="evidence" value="ECO:0007669"/>
    <property type="project" value="UniProtKB-ARBA"/>
</dbReference>
<feature type="binding site" evidence="15">
    <location>
        <position position="289"/>
    </location>
    <ligand>
        <name>ATP</name>
        <dbReference type="ChEBI" id="CHEBI:30616"/>
    </ligand>
</feature>
<reference evidence="20" key="1">
    <citation type="submission" date="2024-10" db="EMBL/GenBank/DDBJ databases">
        <authorList>
            <person name="Ryan C."/>
        </authorList>
    </citation>
    <scope>NUCLEOTIDE SEQUENCE [LARGE SCALE GENOMIC DNA]</scope>
</reference>
<keyword evidence="13" id="KW-0675">Receptor</keyword>
<dbReference type="GO" id="GO:0005886">
    <property type="term" value="C:plasma membrane"/>
    <property type="evidence" value="ECO:0007669"/>
    <property type="project" value="UniProtKB-SubCell"/>
</dbReference>
<protein>
    <recommendedName>
        <fullName evidence="19">Protein kinase domain-containing protein</fullName>
    </recommendedName>
</protein>
<keyword evidence="7 18" id="KW-0732">Signal</keyword>
<comment type="similarity">
    <text evidence="2">In the N-terminal section; belongs to the leguminous lectin family.</text>
</comment>
<dbReference type="PROSITE" id="PS50011">
    <property type="entry name" value="PROTEIN_KINASE_DOM"/>
    <property type="match status" value="1"/>
</dbReference>
<evidence type="ECO:0000256" key="17">
    <source>
        <dbReference type="SAM" id="Phobius"/>
    </source>
</evidence>
<evidence type="ECO:0000256" key="14">
    <source>
        <dbReference type="ARBA" id="ARBA00023180"/>
    </source>
</evidence>
<keyword evidence="10 15" id="KW-0067">ATP-binding</keyword>
<feature type="region of interest" description="Disordered" evidence="16">
    <location>
        <begin position="97"/>
        <end position="151"/>
    </location>
</feature>
<dbReference type="InterPro" id="IPR008271">
    <property type="entry name" value="Ser/Thr_kinase_AS"/>
</dbReference>
<dbReference type="Gene3D" id="1.10.510.10">
    <property type="entry name" value="Transferase(Phosphotransferase) domain 1"/>
    <property type="match status" value="1"/>
</dbReference>
<comment type="similarity">
    <text evidence="3">In the C-terminal section; belongs to the protein kinase superfamily. Ser/Thr protein kinase family.</text>
</comment>
<keyword evidence="14" id="KW-0325">Glycoprotein</keyword>
<evidence type="ECO:0000256" key="8">
    <source>
        <dbReference type="ARBA" id="ARBA00022741"/>
    </source>
</evidence>
<feature type="chain" id="PRO_5044887584" description="Protein kinase domain-containing protein" evidence="18">
    <location>
        <begin position="23"/>
        <end position="573"/>
    </location>
</feature>
<comment type="subcellular location">
    <subcellularLocation>
        <location evidence="1">Cell membrane</location>
        <topology evidence="1">Single-pass type I membrane protein</topology>
    </subcellularLocation>
</comment>
<evidence type="ECO:0000256" key="1">
    <source>
        <dbReference type="ARBA" id="ARBA00004251"/>
    </source>
</evidence>
<evidence type="ECO:0000256" key="16">
    <source>
        <dbReference type="SAM" id="MobiDB-lite"/>
    </source>
</evidence>
<accession>A0ABC9G852</accession>
<feature type="domain" description="Protein kinase" evidence="19">
    <location>
        <begin position="260"/>
        <end position="545"/>
    </location>
</feature>
<sequence>MAATSFGVRLLVLFLFYPCCQRHALCASGAPFSNLTSGNSIAAVPGRRHDVVNTTVPATTASFFDRAPLPLWSKSETSWPSKMNGFSSSTLPKKYKGGAAGAASHDIPKDNRTSRTSVSSPPVASNRSAWSAPAPPHNRGARRRPGRGAAVHPWKARKPLCSFQRTASLLHGRIECSGVVVVVVVAGSAALLVSLCSAAVAALLLLRRVRVLRRGEIAGGGAPADPVDDDRPGPRLDLLRRAAGPRRYSYGTLAAATSHFAECRRIGRGGFGSVYRGYLEDRDRHVAVKTMFSAAGSPEQGSREFEAEVEVMSQLRHRNVVQLVGWYHGHRGLLLVYELVPGGSLHEHLHDPDSRLLTWPQRYKIALGLGNAILYLHTGLDRCVVHGDIKPSNVMLDLSGNAKLGDFGLARLIDHGAEPRTTQVVAGTLGYIDPEFVGDRRRGTESDVYSFGIALLEIACGCRPAAPRKEASMSMLLNRVRRMYDRSTILDAADERLSGAFDEGQMERVLVAGLWCADPDRSRRPSIVQAMDVLRSANSEMLPVLPAVARNGGCEEIRVLEERAYGDLSTEED</sequence>
<evidence type="ECO:0000256" key="4">
    <source>
        <dbReference type="ARBA" id="ARBA00022475"/>
    </source>
</evidence>
<evidence type="ECO:0000256" key="18">
    <source>
        <dbReference type="SAM" id="SignalP"/>
    </source>
</evidence>
<dbReference type="InterPro" id="IPR000719">
    <property type="entry name" value="Prot_kinase_dom"/>
</dbReference>
<dbReference type="SMART" id="SM00220">
    <property type="entry name" value="S_TKc"/>
    <property type="match status" value="1"/>
</dbReference>
<dbReference type="PROSITE" id="PS00107">
    <property type="entry name" value="PROTEIN_KINASE_ATP"/>
    <property type="match status" value="1"/>
</dbReference>
<evidence type="ECO:0000259" key="19">
    <source>
        <dbReference type="PROSITE" id="PS50011"/>
    </source>
</evidence>
<evidence type="ECO:0000256" key="12">
    <source>
        <dbReference type="ARBA" id="ARBA00023136"/>
    </source>
</evidence>
<feature type="signal peptide" evidence="18">
    <location>
        <begin position="1"/>
        <end position="22"/>
    </location>
</feature>
<dbReference type="SUPFAM" id="SSF56112">
    <property type="entry name" value="Protein kinase-like (PK-like)"/>
    <property type="match status" value="1"/>
</dbReference>
<evidence type="ECO:0000256" key="3">
    <source>
        <dbReference type="ARBA" id="ARBA00010217"/>
    </source>
</evidence>
<keyword evidence="6 17" id="KW-0812">Transmembrane</keyword>
<evidence type="ECO:0000256" key="6">
    <source>
        <dbReference type="ARBA" id="ARBA00022692"/>
    </source>
</evidence>
<dbReference type="Gene3D" id="3.30.200.20">
    <property type="entry name" value="Phosphorylase Kinase, domain 1"/>
    <property type="match status" value="1"/>
</dbReference>
<evidence type="ECO:0000313" key="21">
    <source>
        <dbReference type="Proteomes" id="UP001497457"/>
    </source>
</evidence>
<evidence type="ECO:0000256" key="11">
    <source>
        <dbReference type="ARBA" id="ARBA00022989"/>
    </source>
</evidence>
<dbReference type="InterPro" id="IPR017441">
    <property type="entry name" value="Protein_kinase_ATP_BS"/>
</dbReference>
<dbReference type="FunFam" id="1.10.510.10:FF:000240">
    <property type="entry name" value="Lectin-domain containing receptor kinase A4.3"/>
    <property type="match status" value="1"/>
</dbReference>
<dbReference type="PROSITE" id="PS00108">
    <property type="entry name" value="PROTEIN_KINASE_ST"/>
    <property type="match status" value="1"/>
</dbReference>
<gene>
    <name evidence="20" type="ORF">URODEC1_LOCUS112999</name>
</gene>
<keyword evidence="5" id="KW-0808">Transferase</keyword>
<dbReference type="EMBL" id="OZ075118">
    <property type="protein sequence ID" value="CAL5088744.1"/>
    <property type="molecule type" value="Genomic_DNA"/>
</dbReference>
<evidence type="ECO:0000256" key="9">
    <source>
        <dbReference type="ARBA" id="ARBA00022777"/>
    </source>
</evidence>
<dbReference type="AlphaFoldDB" id="A0ABC9G852"/>
<dbReference type="GO" id="GO:0016301">
    <property type="term" value="F:kinase activity"/>
    <property type="evidence" value="ECO:0007669"/>
    <property type="project" value="UniProtKB-KW"/>
</dbReference>
<feature type="transmembrane region" description="Helical" evidence="17">
    <location>
        <begin position="179"/>
        <end position="206"/>
    </location>
</feature>
<dbReference type="InterPro" id="IPR050528">
    <property type="entry name" value="L-type_Lectin-RKs"/>
</dbReference>
<dbReference type="InterPro" id="IPR011009">
    <property type="entry name" value="Kinase-like_dom_sf"/>
</dbReference>
<keyword evidence="8 15" id="KW-0547">Nucleotide-binding</keyword>
<evidence type="ECO:0000256" key="7">
    <source>
        <dbReference type="ARBA" id="ARBA00022729"/>
    </source>
</evidence>
<dbReference type="PANTHER" id="PTHR27007">
    <property type="match status" value="1"/>
</dbReference>
<keyword evidence="21" id="KW-1185">Reference proteome</keyword>
<evidence type="ECO:0000256" key="15">
    <source>
        <dbReference type="PROSITE-ProRule" id="PRU10141"/>
    </source>
</evidence>
<evidence type="ECO:0000256" key="13">
    <source>
        <dbReference type="ARBA" id="ARBA00023170"/>
    </source>
</evidence>
<evidence type="ECO:0000256" key="2">
    <source>
        <dbReference type="ARBA" id="ARBA00008536"/>
    </source>
</evidence>
<organism evidence="20 21">
    <name type="scientific">Urochloa decumbens</name>
    <dbReference type="NCBI Taxonomy" id="240449"/>
    <lineage>
        <taxon>Eukaryota</taxon>
        <taxon>Viridiplantae</taxon>
        <taxon>Streptophyta</taxon>
        <taxon>Embryophyta</taxon>
        <taxon>Tracheophyta</taxon>
        <taxon>Spermatophyta</taxon>
        <taxon>Magnoliopsida</taxon>
        <taxon>Liliopsida</taxon>
        <taxon>Poales</taxon>
        <taxon>Poaceae</taxon>
        <taxon>PACMAD clade</taxon>
        <taxon>Panicoideae</taxon>
        <taxon>Panicodae</taxon>
        <taxon>Paniceae</taxon>
        <taxon>Melinidinae</taxon>
        <taxon>Urochloa</taxon>
    </lineage>
</organism>
<dbReference type="GO" id="GO:0005524">
    <property type="term" value="F:ATP binding"/>
    <property type="evidence" value="ECO:0007669"/>
    <property type="project" value="UniProtKB-UniRule"/>
</dbReference>
<dbReference type="Proteomes" id="UP001497457">
    <property type="component" value="Chromosome 8b"/>
</dbReference>
<name>A0ABC9G852_9POAL</name>
<evidence type="ECO:0000256" key="5">
    <source>
        <dbReference type="ARBA" id="ARBA00022679"/>
    </source>
</evidence>